<keyword evidence="2" id="KW-0238">DNA-binding</keyword>
<evidence type="ECO:0000313" key="5">
    <source>
        <dbReference type="EMBL" id="GAA0614460.1"/>
    </source>
</evidence>
<evidence type="ECO:0000256" key="2">
    <source>
        <dbReference type="ARBA" id="ARBA00023125"/>
    </source>
</evidence>
<evidence type="ECO:0000313" key="6">
    <source>
        <dbReference type="Proteomes" id="UP001500957"/>
    </source>
</evidence>
<dbReference type="InterPro" id="IPR052526">
    <property type="entry name" value="HTH-type_Bedaq_tolerance"/>
</dbReference>
<evidence type="ECO:0000259" key="4">
    <source>
        <dbReference type="PROSITE" id="PS50995"/>
    </source>
</evidence>
<dbReference type="InterPro" id="IPR036390">
    <property type="entry name" value="WH_DNA-bd_sf"/>
</dbReference>
<dbReference type="PRINTS" id="PR00598">
    <property type="entry name" value="HTHMARR"/>
</dbReference>
<accession>A0ABN1GM87</accession>
<dbReference type="InterPro" id="IPR023187">
    <property type="entry name" value="Tscrpt_reg_MarR-type_CS"/>
</dbReference>
<dbReference type="SMART" id="SM00347">
    <property type="entry name" value="HTH_MARR"/>
    <property type="match status" value="1"/>
</dbReference>
<dbReference type="EMBL" id="BAAAHE010000011">
    <property type="protein sequence ID" value="GAA0614460.1"/>
    <property type="molecule type" value="Genomic_DNA"/>
</dbReference>
<dbReference type="PROSITE" id="PS50995">
    <property type="entry name" value="HTH_MARR_2"/>
    <property type="match status" value="1"/>
</dbReference>
<keyword evidence="3" id="KW-0804">Transcription</keyword>
<dbReference type="SUPFAM" id="SSF46785">
    <property type="entry name" value="Winged helix' DNA-binding domain"/>
    <property type="match status" value="1"/>
</dbReference>
<reference evidence="5 6" key="1">
    <citation type="journal article" date="2019" name="Int. J. Syst. Evol. Microbiol.">
        <title>The Global Catalogue of Microorganisms (GCM) 10K type strain sequencing project: providing services to taxonomists for standard genome sequencing and annotation.</title>
        <authorList>
            <consortium name="The Broad Institute Genomics Platform"/>
            <consortium name="The Broad Institute Genome Sequencing Center for Infectious Disease"/>
            <person name="Wu L."/>
            <person name="Ma J."/>
        </authorList>
    </citation>
    <scope>NUCLEOTIDE SEQUENCE [LARGE SCALE GENOMIC DNA]</scope>
    <source>
        <strain evidence="5 6">JCM 10671</strain>
    </source>
</reference>
<dbReference type="InterPro" id="IPR000835">
    <property type="entry name" value="HTH_MarR-typ"/>
</dbReference>
<keyword evidence="1" id="KW-0805">Transcription regulation</keyword>
<feature type="domain" description="HTH marR-type" evidence="4">
    <location>
        <begin position="14"/>
        <end position="146"/>
    </location>
</feature>
<sequence length="150" mass="16247">MSYDDGMTTLSAADLELAHGVRMAVTRLARRLRNQRADLSLTPSQLSALAALDKHGPITPGQLADHEKVQPPSMTRVLGVLEEKGLVVSTPHPTDRRQKVVEVTSAAHAMLVADRRAREEWLASRMAELTSAEVAALRAATPVLEKLIAP</sequence>
<keyword evidence="6" id="KW-1185">Reference proteome</keyword>
<dbReference type="Pfam" id="PF01047">
    <property type="entry name" value="MarR"/>
    <property type="match status" value="1"/>
</dbReference>
<gene>
    <name evidence="5" type="ORF">GCM10009547_15380</name>
</gene>
<dbReference type="PANTHER" id="PTHR39515:SF2">
    <property type="entry name" value="HTH-TYPE TRANSCRIPTIONAL REGULATOR RV0880"/>
    <property type="match status" value="1"/>
</dbReference>
<dbReference type="InterPro" id="IPR036388">
    <property type="entry name" value="WH-like_DNA-bd_sf"/>
</dbReference>
<organism evidence="5 6">
    <name type="scientific">Sporichthya brevicatena</name>
    <dbReference type="NCBI Taxonomy" id="171442"/>
    <lineage>
        <taxon>Bacteria</taxon>
        <taxon>Bacillati</taxon>
        <taxon>Actinomycetota</taxon>
        <taxon>Actinomycetes</taxon>
        <taxon>Sporichthyales</taxon>
        <taxon>Sporichthyaceae</taxon>
        <taxon>Sporichthya</taxon>
    </lineage>
</organism>
<name>A0ABN1GM87_9ACTN</name>
<dbReference type="PROSITE" id="PS01117">
    <property type="entry name" value="HTH_MARR_1"/>
    <property type="match status" value="1"/>
</dbReference>
<comment type="caution">
    <text evidence="5">The sequence shown here is derived from an EMBL/GenBank/DDBJ whole genome shotgun (WGS) entry which is preliminary data.</text>
</comment>
<proteinExistence type="predicted"/>
<dbReference type="PANTHER" id="PTHR39515">
    <property type="entry name" value="CONSERVED PROTEIN"/>
    <property type="match status" value="1"/>
</dbReference>
<evidence type="ECO:0000256" key="3">
    <source>
        <dbReference type="ARBA" id="ARBA00023163"/>
    </source>
</evidence>
<protein>
    <submittedName>
        <fullName evidence="5">MarR family transcriptional regulator</fullName>
    </submittedName>
</protein>
<dbReference type="Proteomes" id="UP001500957">
    <property type="component" value="Unassembled WGS sequence"/>
</dbReference>
<dbReference type="Gene3D" id="1.10.10.10">
    <property type="entry name" value="Winged helix-like DNA-binding domain superfamily/Winged helix DNA-binding domain"/>
    <property type="match status" value="1"/>
</dbReference>
<evidence type="ECO:0000256" key="1">
    <source>
        <dbReference type="ARBA" id="ARBA00023015"/>
    </source>
</evidence>